<dbReference type="GO" id="GO:0005524">
    <property type="term" value="F:ATP binding"/>
    <property type="evidence" value="ECO:0007669"/>
    <property type="project" value="UniProtKB-UniRule"/>
</dbReference>
<evidence type="ECO:0000256" key="9">
    <source>
        <dbReference type="ARBA" id="ARBA00022777"/>
    </source>
</evidence>
<dbReference type="FunFam" id="3.30.200.20:FF:000004">
    <property type="entry name" value="Calcium-dependent protein kinase 1"/>
    <property type="match status" value="1"/>
</dbReference>
<evidence type="ECO:0000256" key="11">
    <source>
        <dbReference type="ARBA" id="ARBA00022840"/>
    </source>
</evidence>
<dbReference type="PANTHER" id="PTHR24349">
    <property type="entry name" value="SERINE/THREONINE-PROTEIN KINASE"/>
    <property type="match status" value="1"/>
</dbReference>
<evidence type="ECO:0000256" key="15">
    <source>
        <dbReference type="ARBA" id="ARBA00047899"/>
    </source>
</evidence>
<protein>
    <recommendedName>
        <fullName evidence="2">non-specific serine/threonine protein kinase</fullName>
        <ecNumber evidence="2">2.7.11.1</ecNumber>
    </recommendedName>
</protein>
<comment type="subcellular location">
    <subcellularLocation>
        <location evidence="1">Membrane</location>
        <topology evidence="1">Lipid-anchor</topology>
    </subcellularLocation>
</comment>
<keyword evidence="6" id="KW-0479">Metal-binding</keyword>
<comment type="caution">
    <text evidence="21">The sequence shown here is derived from an EMBL/GenBank/DDBJ whole genome shotgun (WGS) entry which is preliminary data.</text>
</comment>
<keyword evidence="5" id="KW-0519">Myristate</keyword>
<evidence type="ECO:0000259" key="20">
    <source>
        <dbReference type="PROSITE" id="PS50011"/>
    </source>
</evidence>
<evidence type="ECO:0000256" key="1">
    <source>
        <dbReference type="ARBA" id="ARBA00004635"/>
    </source>
</evidence>
<dbReference type="PROSITE" id="PS50011">
    <property type="entry name" value="PROTEIN_KINASE_DOM"/>
    <property type="match status" value="1"/>
</dbReference>
<dbReference type="InterPro" id="IPR011009">
    <property type="entry name" value="Kinase-like_dom_sf"/>
</dbReference>
<evidence type="ECO:0000256" key="14">
    <source>
        <dbReference type="ARBA" id="ARBA00024334"/>
    </source>
</evidence>
<keyword evidence="4" id="KW-0808">Transferase</keyword>
<dbReference type="Pfam" id="PF00069">
    <property type="entry name" value="Pkinase"/>
    <property type="match status" value="1"/>
</dbReference>
<dbReference type="GO" id="GO:0016020">
    <property type="term" value="C:membrane"/>
    <property type="evidence" value="ECO:0007669"/>
    <property type="project" value="UniProtKB-SubCell"/>
</dbReference>
<keyword evidence="12" id="KW-0472">Membrane</keyword>
<dbReference type="Proteomes" id="UP000479710">
    <property type="component" value="Unassembled WGS sequence"/>
</dbReference>
<dbReference type="SMART" id="SM00220">
    <property type="entry name" value="S_TKc"/>
    <property type="match status" value="1"/>
</dbReference>
<evidence type="ECO:0000313" key="21">
    <source>
        <dbReference type="EMBL" id="KAF0889588.1"/>
    </source>
</evidence>
<evidence type="ECO:0000256" key="18">
    <source>
        <dbReference type="RuleBase" id="RU000304"/>
    </source>
</evidence>
<keyword evidence="8 17" id="KW-0547">Nucleotide-binding</keyword>
<sequence length="399" mass="44552">MGNVCICTPFSLSKKSLLCTIWRNGSTTSSTPSQPTISPSVLGVLPSSPSPPVAKPPPQQQLTHTAPPVPIVISEPARKPPEPHPARKQPTNQSVPPSSTEPHKRQQSHAKKPTHTNNISSAGLQAVFRRKTENLSDMYSLGRKLGQGQFGTTYLCVDKATGKEYACKSIAKQKLVTDEDMKFIRREIQIMHHLAGHPNIISIRATYEDTVAVHVIMELCTGGELFDSIVRKGHYTERQAAKLARVIVSVVEWCHSHGVMHRDLKPENFLFASNEEDAPLKAIDFGLSMFFRPGEVFTDVVGSPYYVAPEVLRENHGQEADVWSIGVIIYILLCGVPPFWAETKQEVFEKVLHGTLDFEADPWRNVSEGAKDLLRKVLVRDPKERLTAHQLLPWRRKNQ</sequence>
<dbReference type="GO" id="GO:0046872">
    <property type="term" value="F:metal ion binding"/>
    <property type="evidence" value="ECO:0007669"/>
    <property type="project" value="UniProtKB-KW"/>
</dbReference>
<feature type="compositionally biased region" description="Basic and acidic residues" evidence="19">
    <location>
        <begin position="76"/>
        <end position="85"/>
    </location>
</feature>
<evidence type="ECO:0000256" key="16">
    <source>
        <dbReference type="ARBA" id="ARBA00048679"/>
    </source>
</evidence>
<evidence type="ECO:0000256" key="6">
    <source>
        <dbReference type="ARBA" id="ARBA00022723"/>
    </source>
</evidence>
<keyword evidence="10" id="KW-0106">Calcium</keyword>
<evidence type="ECO:0000256" key="4">
    <source>
        <dbReference type="ARBA" id="ARBA00022679"/>
    </source>
</evidence>
<keyword evidence="7" id="KW-0677">Repeat</keyword>
<dbReference type="SUPFAM" id="SSF56112">
    <property type="entry name" value="Protein kinase-like (PK-like)"/>
    <property type="match status" value="1"/>
</dbReference>
<evidence type="ECO:0000256" key="19">
    <source>
        <dbReference type="SAM" id="MobiDB-lite"/>
    </source>
</evidence>
<dbReference type="PROSITE" id="PS00108">
    <property type="entry name" value="PROTEIN_KINASE_ST"/>
    <property type="match status" value="1"/>
</dbReference>
<evidence type="ECO:0000256" key="12">
    <source>
        <dbReference type="ARBA" id="ARBA00023136"/>
    </source>
</evidence>
<dbReference type="PROSITE" id="PS00107">
    <property type="entry name" value="PROTEIN_KINASE_ATP"/>
    <property type="match status" value="1"/>
</dbReference>
<evidence type="ECO:0000256" key="10">
    <source>
        <dbReference type="ARBA" id="ARBA00022837"/>
    </source>
</evidence>
<evidence type="ECO:0000256" key="3">
    <source>
        <dbReference type="ARBA" id="ARBA00022527"/>
    </source>
</evidence>
<evidence type="ECO:0000256" key="17">
    <source>
        <dbReference type="PROSITE-ProRule" id="PRU10141"/>
    </source>
</evidence>
<evidence type="ECO:0000256" key="2">
    <source>
        <dbReference type="ARBA" id="ARBA00012513"/>
    </source>
</evidence>
<comment type="similarity">
    <text evidence="14">Belongs to the protein kinase superfamily. Ser/Thr protein kinase family. CDPK subfamily.</text>
</comment>
<evidence type="ECO:0000256" key="5">
    <source>
        <dbReference type="ARBA" id="ARBA00022707"/>
    </source>
</evidence>
<comment type="catalytic activity">
    <reaction evidence="15">
        <text>L-threonyl-[protein] + ATP = O-phospho-L-threonyl-[protein] + ADP + H(+)</text>
        <dbReference type="Rhea" id="RHEA:46608"/>
        <dbReference type="Rhea" id="RHEA-COMP:11060"/>
        <dbReference type="Rhea" id="RHEA-COMP:11605"/>
        <dbReference type="ChEBI" id="CHEBI:15378"/>
        <dbReference type="ChEBI" id="CHEBI:30013"/>
        <dbReference type="ChEBI" id="CHEBI:30616"/>
        <dbReference type="ChEBI" id="CHEBI:61977"/>
        <dbReference type="ChEBI" id="CHEBI:456216"/>
        <dbReference type="EC" id="2.7.11.1"/>
    </reaction>
</comment>
<evidence type="ECO:0000313" key="22">
    <source>
        <dbReference type="Proteomes" id="UP000479710"/>
    </source>
</evidence>
<feature type="compositionally biased region" description="Low complexity" evidence="19">
    <location>
        <begin position="26"/>
        <end position="47"/>
    </location>
</feature>
<dbReference type="GO" id="GO:0004674">
    <property type="term" value="F:protein serine/threonine kinase activity"/>
    <property type="evidence" value="ECO:0007669"/>
    <property type="project" value="UniProtKB-KW"/>
</dbReference>
<keyword evidence="22" id="KW-1185">Reference proteome</keyword>
<dbReference type="EC" id="2.7.11.1" evidence="2"/>
<comment type="catalytic activity">
    <reaction evidence="16">
        <text>L-seryl-[protein] + ATP = O-phospho-L-seryl-[protein] + ADP + H(+)</text>
        <dbReference type="Rhea" id="RHEA:17989"/>
        <dbReference type="Rhea" id="RHEA-COMP:9863"/>
        <dbReference type="Rhea" id="RHEA-COMP:11604"/>
        <dbReference type="ChEBI" id="CHEBI:15378"/>
        <dbReference type="ChEBI" id="CHEBI:29999"/>
        <dbReference type="ChEBI" id="CHEBI:30616"/>
        <dbReference type="ChEBI" id="CHEBI:83421"/>
        <dbReference type="ChEBI" id="CHEBI:456216"/>
        <dbReference type="EC" id="2.7.11.1"/>
    </reaction>
</comment>
<dbReference type="CDD" id="cd05117">
    <property type="entry name" value="STKc_CAMK"/>
    <property type="match status" value="1"/>
</dbReference>
<name>A0A6G1BNJ5_9ORYZ</name>
<keyword evidence="13" id="KW-0449">Lipoprotein</keyword>
<feature type="region of interest" description="Disordered" evidence="19">
    <location>
        <begin position="25"/>
        <end position="123"/>
    </location>
</feature>
<keyword evidence="3 18" id="KW-0723">Serine/threonine-protein kinase</keyword>
<feature type="binding site" evidence="17">
    <location>
        <position position="172"/>
    </location>
    <ligand>
        <name>ATP</name>
        <dbReference type="ChEBI" id="CHEBI:30616"/>
    </ligand>
</feature>
<feature type="compositionally biased region" description="Basic residues" evidence="19">
    <location>
        <begin position="105"/>
        <end position="114"/>
    </location>
</feature>
<gene>
    <name evidence="21" type="ORF">E2562_028679</name>
</gene>
<dbReference type="InterPro" id="IPR000719">
    <property type="entry name" value="Prot_kinase_dom"/>
</dbReference>
<keyword evidence="11 17" id="KW-0067">ATP-binding</keyword>
<evidence type="ECO:0000256" key="7">
    <source>
        <dbReference type="ARBA" id="ARBA00022737"/>
    </source>
</evidence>
<dbReference type="OrthoDB" id="40902at2759"/>
<dbReference type="EMBL" id="SPHZ02000012">
    <property type="protein sequence ID" value="KAF0889588.1"/>
    <property type="molecule type" value="Genomic_DNA"/>
</dbReference>
<feature type="domain" description="Protein kinase" evidence="20">
    <location>
        <begin position="139"/>
        <end position="399"/>
    </location>
</feature>
<evidence type="ECO:0000256" key="13">
    <source>
        <dbReference type="ARBA" id="ARBA00023288"/>
    </source>
</evidence>
<dbReference type="AlphaFoldDB" id="A0A6G1BNJ5"/>
<dbReference type="InterPro" id="IPR050205">
    <property type="entry name" value="CDPK_Ser/Thr_kinases"/>
</dbReference>
<dbReference type="Gene3D" id="1.10.510.10">
    <property type="entry name" value="Transferase(Phosphotransferase) domain 1"/>
    <property type="match status" value="1"/>
</dbReference>
<dbReference type="Gene3D" id="3.30.200.20">
    <property type="entry name" value="Phosphorylase Kinase, domain 1"/>
    <property type="match status" value="1"/>
</dbReference>
<dbReference type="FunFam" id="1.10.510.10:FF:000178">
    <property type="entry name" value="Calcium-dependent protein kinase 5"/>
    <property type="match status" value="1"/>
</dbReference>
<organism evidence="21 22">
    <name type="scientific">Oryza meyeriana var. granulata</name>
    <dbReference type="NCBI Taxonomy" id="110450"/>
    <lineage>
        <taxon>Eukaryota</taxon>
        <taxon>Viridiplantae</taxon>
        <taxon>Streptophyta</taxon>
        <taxon>Embryophyta</taxon>
        <taxon>Tracheophyta</taxon>
        <taxon>Spermatophyta</taxon>
        <taxon>Magnoliopsida</taxon>
        <taxon>Liliopsida</taxon>
        <taxon>Poales</taxon>
        <taxon>Poaceae</taxon>
        <taxon>BOP clade</taxon>
        <taxon>Oryzoideae</taxon>
        <taxon>Oryzeae</taxon>
        <taxon>Oryzinae</taxon>
        <taxon>Oryza</taxon>
        <taxon>Oryza meyeriana</taxon>
    </lineage>
</organism>
<dbReference type="InterPro" id="IPR008271">
    <property type="entry name" value="Ser/Thr_kinase_AS"/>
</dbReference>
<reference evidence="21 22" key="1">
    <citation type="submission" date="2019-11" db="EMBL/GenBank/DDBJ databases">
        <title>Whole genome sequence of Oryza granulata.</title>
        <authorList>
            <person name="Li W."/>
        </authorList>
    </citation>
    <scope>NUCLEOTIDE SEQUENCE [LARGE SCALE GENOMIC DNA]</scope>
    <source>
        <strain evidence="22">cv. Menghai</strain>
        <tissue evidence="21">Leaf</tissue>
    </source>
</reference>
<evidence type="ECO:0000256" key="8">
    <source>
        <dbReference type="ARBA" id="ARBA00022741"/>
    </source>
</evidence>
<keyword evidence="9" id="KW-0418">Kinase</keyword>
<proteinExistence type="inferred from homology"/>
<accession>A0A6G1BNJ5</accession>
<feature type="compositionally biased region" description="Polar residues" evidence="19">
    <location>
        <begin position="89"/>
        <end position="100"/>
    </location>
</feature>
<dbReference type="InterPro" id="IPR017441">
    <property type="entry name" value="Protein_kinase_ATP_BS"/>
</dbReference>
<feature type="compositionally biased region" description="Pro residues" evidence="19">
    <location>
        <begin position="48"/>
        <end position="59"/>
    </location>
</feature>